<protein>
    <submittedName>
        <fullName evidence="1">Uncharacterized protein</fullName>
    </submittedName>
</protein>
<evidence type="ECO:0000313" key="2">
    <source>
        <dbReference type="Proteomes" id="UP000237822"/>
    </source>
</evidence>
<gene>
    <name evidence="1" type="ORF">BCF74_10936</name>
</gene>
<reference evidence="1 2" key="1">
    <citation type="submission" date="2018-03" db="EMBL/GenBank/DDBJ databases">
        <title>Genomic Encyclopedia of Archaeal and Bacterial Type Strains, Phase II (KMG-II): from individual species to whole genera.</title>
        <authorList>
            <person name="Goeker M."/>
        </authorList>
    </citation>
    <scope>NUCLEOTIDE SEQUENCE [LARGE SCALE GENOMIC DNA]</scope>
    <source>
        <strain evidence="1 2">ATCC BAA-1496</strain>
    </source>
</reference>
<evidence type="ECO:0000313" key="1">
    <source>
        <dbReference type="EMBL" id="PRY59447.1"/>
    </source>
</evidence>
<keyword evidence="2" id="KW-1185">Reference proteome</keyword>
<dbReference type="AlphaFoldDB" id="A0A2T0UNM8"/>
<sequence length="29" mass="3121">MYVKFAAMPNVPLMNVTVGAAPEVRVESV</sequence>
<organism evidence="1 2">
    <name type="scientific">Knoellia remsis</name>
    <dbReference type="NCBI Taxonomy" id="407159"/>
    <lineage>
        <taxon>Bacteria</taxon>
        <taxon>Bacillati</taxon>
        <taxon>Actinomycetota</taxon>
        <taxon>Actinomycetes</taxon>
        <taxon>Micrococcales</taxon>
        <taxon>Intrasporangiaceae</taxon>
        <taxon>Knoellia</taxon>
    </lineage>
</organism>
<dbReference type="Proteomes" id="UP000237822">
    <property type="component" value="Unassembled WGS sequence"/>
</dbReference>
<proteinExistence type="predicted"/>
<accession>A0A2T0UNM8</accession>
<dbReference type="EMBL" id="PVTI01000009">
    <property type="protein sequence ID" value="PRY59447.1"/>
    <property type="molecule type" value="Genomic_DNA"/>
</dbReference>
<name>A0A2T0UNM8_9MICO</name>
<comment type="caution">
    <text evidence="1">The sequence shown here is derived from an EMBL/GenBank/DDBJ whole genome shotgun (WGS) entry which is preliminary data.</text>
</comment>